<keyword evidence="1" id="KW-0812">Transmembrane</keyword>
<dbReference type="KEGG" id="tpx:Turpa_2446"/>
<name>I4B731_TURPD</name>
<dbReference type="STRING" id="869212.Turpa_2446"/>
<dbReference type="AlphaFoldDB" id="I4B731"/>
<reference evidence="2 3" key="1">
    <citation type="submission" date="2012-06" db="EMBL/GenBank/DDBJ databases">
        <title>The complete chromosome of genome of Turneriella parva DSM 21527.</title>
        <authorList>
            <consortium name="US DOE Joint Genome Institute (JGI-PGF)"/>
            <person name="Lucas S."/>
            <person name="Han J."/>
            <person name="Lapidus A."/>
            <person name="Bruce D."/>
            <person name="Goodwin L."/>
            <person name="Pitluck S."/>
            <person name="Peters L."/>
            <person name="Kyrpides N."/>
            <person name="Mavromatis K."/>
            <person name="Ivanova N."/>
            <person name="Mikhailova N."/>
            <person name="Chertkov O."/>
            <person name="Detter J.C."/>
            <person name="Tapia R."/>
            <person name="Han C."/>
            <person name="Land M."/>
            <person name="Hauser L."/>
            <person name="Markowitz V."/>
            <person name="Cheng J.-F."/>
            <person name="Hugenholtz P."/>
            <person name="Woyke T."/>
            <person name="Wu D."/>
            <person name="Gronow S."/>
            <person name="Wellnitz S."/>
            <person name="Brambilla E."/>
            <person name="Klenk H.-P."/>
            <person name="Eisen J.A."/>
        </authorList>
    </citation>
    <scope>NUCLEOTIDE SEQUENCE [LARGE SCALE GENOMIC DNA]</scope>
    <source>
        <strain evidence="3">ATCC BAA-1111 / DSM 21527 / NCTC 11395 / H</strain>
    </source>
</reference>
<keyword evidence="1" id="KW-0472">Membrane</keyword>
<sequence>MFPNHEAPVANKVAAVTLQTALLFATGFLVSVFAALAAAVWFKKLEGAGWVYLGTTSIRLLALLVGCTAVYVVASPGAGSYITAYSLGLLAGWAAHFGFALVALRK</sequence>
<dbReference type="HOGENOM" id="CLU_2222090_0_0_12"/>
<proteinExistence type="predicted"/>
<organism evidence="2 3">
    <name type="scientific">Turneriella parva (strain ATCC BAA-1111 / DSM 21527 / NCTC 11395 / H)</name>
    <name type="common">Leptospira parva</name>
    <dbReference type="NCBI Taxonomy" id="869212"/>
    <lineage>
        <taxon>Bacteria</taxon>
        <taxon>Pseudomonadati</taxon>
        <taxon>Spirochaetota</taxon>
        <taxon>Spirochaetia</taxon>
        <taxon>Leptospirales</taxon>
        <taxon>Leptospiraceae</taxon>
        <taxon>Turneriella</taxon>
    </lineage>
</organism>
<keyword evidence="1" id="KW-1133">Transmembrane helix</keyword>
<keyword evidence="3" id="KW-1185">Reference proteome</keyword>
<protein>
    <submittedName>
        <fullName evidence="2">Uncharacterized protein</fullName>
    </submittedName>
</protein>
<gene>
    <name evidence="2" type="ordered locus">Turpa_2446</name>
</gene>
<evidence type="ECO:0000313" key="3">
    <source>
        <dbReference type="Proteomes" id="UP000006048"/>
    </source>
</evidence>
<dbReference type="EMBL" id="CP002959">
    <property type="protein sequence ID" value="AFM13088.1"/>
    <property type="molecule type" value="Genomic_DNA"/>
</dbReference>
<dbReference type="Proteomes" id="UP000006048">
    <property type="component" value="Chromosome"/>
</dbReference>
<evidence type="ECO:0000256" key="1">
    <source>
        <dbReference type="SAM" id="Phobius"/>
    </source>
</evidence>
<feature type="transmembrane region" description="Helical" evidence="1">
    <location>
        <begin position="49"/>
        <end position="74"/>
    </location>
</feature>
<evidence type="ECO:0000313" key="2">
    <source>
        <dbReference type="EMBL" id="AFM13088.1"/>
    </source>
</evidence>
<feature type="transmembrane region" description="Helical" evidence="1">
    <location>
        <begin position="80"/>
        <end position="104"/>
    </location>
</feature>
<accession>I4B731</accession>
<feature type="transmembrane region" description="Helical" evidence="1">
    <location>
        <begin position="20"/>
        <end position="42"/>
    </location>
</feature>